<dbReference type="Proteomes" id="UP000276417">
    <property type="component" value="Chromosome 2"/>
</dbReference>
<feature type="compositionally biased region" description="Polar residues" evidence="1">
    <location>
        <begin position="12"/>
        <end position="24"/>
    </location>
</feature>
<evidence type="ECO:0000313" key="2">
    <source>
        <dbReference type="EMBL" id="AZI44244.1"/>
    </source>
</evidence>
<proteinExistence type="predicted"/>
<sequence>MDDKAQPEQVGDQPSKSVARTLITQTMLRDRGWNEKMARELLGKPDEQPPPAYHLQRAPLRLYLLERVEAAERTADFAQMQARRQRHQAASGQIMPELAVPAPSQVMQEVEAFTTHLQRLTLPELIERACEHHSVWAMAQKRPVKPVRVDSPANDLDRVSVHYLLSSQQTPEYQDLHARLVQLPETREARQRLKERVYQAIAQRYPHLALECEQQNGRSLTLQAPSNRKAVSNRSS</sequence>
<name>A0A3G8YNQ5_9DEIO</name>
<protein>
    <submittedName>
        <fullName evidence="2">Uncharacterized protein</fullName>
    </submittedName>
</protein>
<dbReference type="EMBL" id="CP034184">
    <property type="protein sequence ID" value="AZI44244.1"/>
    <property type="molecule type" value="Genomic_DNA"/>
</dbReference>
<reference evidence="2 3" key="1">
    <citation type="submission" date="2018-11" db="EMBL/GenBank/DDBJ databases">
        <title>Deinococcus shelandsis sp. nov., isolated from South Shetland Islands soil of Antarctica.</title>
        <authorList>
            <person name="Tian J."/>
        </authorList>
    </citation>
    <scope>NUCLEOTIDE SEQUENCE [LARGE SCALE GENOMIC DNA]</scope>
    <source>
        <strain evidence="2 3">S14-83T</strain>
    </source>
</reference>
<dbReference type="AlphaFoldDB" id="A0A3G8YNQ5"/>
<evidence type="ECO:0000256" key="1">
    <source>
        <dbReference type="SAM" id="MobiDB-lite"/>
    </source>
</evidence>
<dbReference type="RefSeq" id="WP_124873696.1">
    <property type="nucleotide sequence ID" value="NZ_CP034184.1"/>
</dbReference>
<feature type="region of interest" description="Disordered" evidence="1">
    <location>
        <begin position="1"/>
        <end position="24"/>
    </location>
</feature>
<organism evidence="2 3">
    <name type="scientific">Deinococcus psychrotolerans</name>
    <dbReference type="NCBI Taxonomy" id="2489213"/>
    <lineage>
        <taxon>Bacteria</taxon>
        <taxon>Thermotogati</taxon>
        <taxon>Deinococcota</taxon>
        <taxon>Deinococci</taxon>
        <taxon>Deinococcales</taxon>
        <taxon>Deinococcaceae</taxon>
        <taxon>Deinococcus</taxon>
    </lineage>
</organism>
<accession>A0A3G8YNQ5</accession>
<gene>
    <name evidence="2" type="ORF">EHF33_15220</name>
</gene>
<keyword evidence="3" id="KW-1185">Reference proteome</keyword>
<dbReference type="OrthoDB" id="74111at2"/>
<evidence type="ECO:0000313" key="3">
    <source>
        <dbReference type="Proteomes" id="UP000276417"/>
    </source>
</evidence>
<dbReference type="KEGG" id="dph:EHF33_15220"/>